<dbReference type="GO" id="GO:0006241">
    <property type="term" value="P:CTP biosynthetic process"/>
    <property type="evidence" value="ECO:0007669"/>
    <property type="project" value="InterPro"/>
</dbReference>
<evidence type="ECO:0000256" key="2">
    <source>
        <dbReference type="ARBA" id="ARBA00008142"/>
    </source>
</evidence>
<evidence type="ECO:0000256" key="5">
    <source>
        <dbReference type="ARBA" id="ARBA00022777"/>
    </source>
</evidence>
<evidence type="ECO:0000313" key="9">
    <source>
        <dbReference type="EMBL" id="JAC93028.1"/>
    </source>
</evidence>
<dbReference type="GO" id="GO:0004550">
    <property type="term" value="F:nucleoside diphosphate kinase activity"/>
    <property type="evidence" value="ECO:0007669"/>
    <property type="project" value="UniProtKB-EC"/>
</dbReference>
<organism evidence="9">
    <name type="scientific">Ixodes ricinus</name>
    <name type="common">Common tick</name>
    <name type="synonym">Acarus ricinus</name>
    <dbReference type="NCBI Taxonomy" id="34613"/>
    <lineage>
        <taxon>Eukaryota</taxon>
        <taxon>Metazoa</taxon>
        <taxon>Ecdysozoa</taxon>
        <taxon>Arthropoda</taxon>
        <taxon>Chelicerata</taxon>
        <taxon>Arachnida</taxon>
        <taxon>Acari</taxon>
        <taxon>Parasitiformes</taxon>
        <taxon>Ixodida</taxon>
        <taxon>Ixodoidea</taxon>
        <taxon>Ixodidae</taxon>
        <taxon>Ixodinae</taxon>
        <taxon>Ixodes</taxon>
    </lineage>
</organism>
<dbReference type="InterPro" id="IPR036850">
    <property type="entry name" value="NDK-like_dom_sf"/>
</dbReference>
<dbReference type="SUPFAM" id="SSF54919">
    <property type="entry name" value="Nucleoside diphosphate kinase, NDK"/>
    <property type="match status" value="1"/>
</dbReference>
<sequence>MVVGILMAMYASPSAAVQERRERTFMIVKPDGVQRGLIGKVVSRFEKNGFKLVAMKFLQATEDTLKKHYEERSDQPFFHALINVYANGTHRHHGVGRQERHKEDKGHHWCNRTPVKSNPGTIRGDYDGIVPGRKVVHGSDSLESSKREIELWFEKAELIPWMQCLDDWIFKEN</sequence>
<evidence type="ECO:0000256" key="1">
    <source>
        <dbReference type="ARBA" id="ARBA00001946"/>
    </source>
</evidence>
<dbReference type="AlphaFoldDB" id="A0A090XEK5"/>
<keyword evidence="5" id="KW-0418">Kinase</keyword>
<evidence type="ECO:0000259" key="8">
    <source>
        <dbReference type="SMART" id="SM00562"/>
    </source>
</evidence>
<dbReference type="CDD" id="cd04413">
    <property type="entry name" value="NDPk_I"/>
    <property type="match status" value="1"/>
</dbReference>
<proteinExistence type="evidence at transcript level"/>
<dbReference type="SMART" id="SM00562">
    <property type="entry name" value="NDK"/>
    <property type="match status" value="1"/>
</dbReference>
<dbReference type="PRINTS" id="PR01243">
    <property type="entry name" value="NUCDPKINASE"/>
</dbReference>
<dbReference type="GO" id="GO:0006183">
    <property type="term" value="P:GTP biosynthetic process"/>
    <property type="evidence" value="ECO:0007669"/>
    <property type="project" value="InterPro"/>
</dbReference>
<dbReference type="InterPro" id="IPR001564">
    <property type="entry name" value="Nucleoside_diP_kinase"/>
</dbReference>
<dbReference type="GO" id="GO:0006228">
    <property type="term" value="P:UTP biosynthetic process"/>
    <property type="evidence" value="ECO:0007669"/>
    <property type="project" value="InterPro"/>
</dbReference>
<protein>
    <recommendedName>
        <fullName evidence="3">nucleoside-diphosphate kinase</fullName>
        <ecNumber evidence="3">2.7.4.6</ecNumber>
    </recommendedName>
</protein>
<comment type="caution">
    <text evidence="6">Lacks conserved residue(s) required for the propagation of feature annotation.</text>
</comment>
<dbReference type="InterPro" id="IPR034907">
    <property type="entry name" value="NDK-like_dom"/>
</dbReference>
<evidence type="ECO:0000256" key="6">
    <source>
        <dbReference type="PROSITE-ProRule" id="PRU00706"/>
    </source>
</evidence>
<feature type="domain" description="Nucleoside diphosphate kinase-like" evidence="8">
    <location>
        <begin position="21"/>
        <end position="160"/>
    </location>
</feature>
<dbReference type="PANTHER" id="PTHR11349">
    <property type="entry name" value="NUCLEOSIDE DIPHOSPHATE KINASE"/>
    <property type="match status" value="1"/>
</dbReference>
<dbReference type="Gene3D" id="3.30.70.141">
    <property type="entry name" value="Nucleoside diphosphate kinase-like domain"/>
    <property type="match status" value="1"/>
</dbReference>
<keyword evidence="4" id="KW-0808">Transferase</keyword>
<accession>A0A090XEK5</accession>
<dbReference type="EMBL" id="GBIH01001682">
    <property type="protein sequence ID" value="JAC93028.1"/>
    <property type="molecule type" value="mRNA"/>
</dbReference>
<dbReference type="EC" id="2.7.4.6" evidence="3"/>
<evidence type="ECO:0000256" key="3">
    <source>
        <dbReference type="ARBA" id="ARBA00012966"/>
    </source>
</evidence>
<reference evidence="9" key="1">
    <citation type="journal article" date="2015" name="PLoS Negl. Trop. Dis.">
        <title>Deep Sequencing Analysis of the Ixodes ricinus Haemocytome.</title>
        <authorList>
            <person name="Kotsyfakis M."/>
            <person name="Kopacek P."/>
            <person name="Franta Z."/>
            <person name="Pedra J.H."/>
            <person name="Ribeiro J.M."/>
        </authorList>
    </citation>
    <scope>NUCLEOTIDE SEQUENCE</scope>
</reference>
<name>A0A090XEK5_IXORI</name>
<dbReference type="PROSITE" id="PS51374">
    <property type="entry name" value="NDPK_LIKE"/>
    <property type="match status" value="1"/>
</dbReference>
<dbReference type="Pfam" id="PF00334">
    <property type="entry name" value="NDK"/>
    <property type="match status" value="1"/>
</dbReference>
<comment type="cofactor">
    <cofactor evidence="1">
        <name>Mg(2+)</name>
        <dbReference type="ChEBI" id="CHEBI:18420"/>
    </cofactor>
</comment>
<evidence type="ECO:0000256" key="4">
    <source>
        <dbReference type="ARBA" id="ARBA00022679"/>
    </source>
</evidence>
<evidence type="ECO:0000256" key="7">
    <source>
        <dbReference type="RuleBase" id="RU004011"/>
    </source>
</evidence>
<dbReference type="FunFam" id="3.30.70.141:FF:000039">
    <property type="entry name" value="Nucleoside diphosphate kinase B"/>
    <property type="match status" value="1"/>
</dbReference>
<comment type="similarity">
    <text evidence="2 6 7">Belongs to the NDK family.</text>
</comment>